<reference evidence="2" key="1">
    <citation type="submission" date="2021-03" db="EMBL/GenBank/DDBJ databases">
        <title>Draft genome sequence of rust myrtle Austropuccinia psidii MF-1, a brazilian biotype.</title>
        <authorList>
            <person name="Quecine M.C."/>
            <person name="Pachon D.M.R."/>
            <person name="Bonatelli M.L."/>
            <person name="Correr F.H."/>
            <person name="Franceschini L.M."/>
            <person name="Leite T.F."/>
            <person name="Margarido G.R.A."/>
            <person name="Almeida C.A."/>
            <person name="Ferrarezi J.A."/>
            <person name="Labate C.A."/>
        </authorList>
    </citation>
    <scope>NUCLEOTIDE SEQUENCE</scope>
    <source>
        <strain evidence="2">MF-1</strain>
    </source>
</reference>
<name>A0A9Q3JBN7_9BASI</name>
<evidence type="ECO:0000256" key="1">
    <source>
        <dbReference type="SAM" id="MobiDB-lite"/>
    </source>
</evidence>
<organism evidence="2 3">
    <name type="scientific">Austropuccinia psidii MF-1</name>
    <dbReference type="NCBI Taxonomy" id="1389203"/>
    <lineage>
        <taxon>Eukaryota</taxon>
        <taxon>Fungi</taxon>
        <taxon>Dikarya</taxon>
        <taxon>Basidiomycota</taxon>
        <taxon>Pucciniomycotina</taxon>
        <taxon>Pucciniomycetes</taxon>
        <taxon>Pucciniales</taxon>
        <taxon>Sphaerophragmiaceae</taxon>
        <taxon>Austropuccinia</taxon>
    </lineage>
</organism>
<evidence type="ECO:0000313" key="2">
    <source>
        <dbReference type="EMBL" id="MBW0559169.1"/>
    </source>
</evidence>
<dbReference type="EMBL" id="AVOT02067721">
    <property type="protein sequence ID" value="MBW0559169.1"/>
    <property type="molecule type" value="Genomic_DNA"/>
</dbReference>
<feature type="region of interest" description="Disordered" evidence="1">
    <location>
        <begin position="72"/>
        <end position="91"/>
    </location>
</feature>
<protein>
    <submittedName>
        <fullName evidence="2">Uncharacterized protein</fullName>
    </submittedName>
</protein>
<accession>A0A9Q3JBN7</accession>
<gene>
    <name evidence="2" type="ORF">O181_098884</name>
</gene>
<keyword evidence="3" id="KW-1185">Reference proteome</keyword>
<comment type="caution">
    <text evidence="2">The sequence shown here is derived from an EMBL/GenBank/DDBJ whole genome shotgun (WGS) entry which is preliminary data.</text>
</comment>
<sequence length="91" mass="10540">MIKALNGPNAVRLELTDKLMNKHPAFPVCLSKPYSSSDKELFPLRSKPPLLIPPLEEGEQKKIVKVIEEKNTRKKKEREYHARYRSPAQED</sequence>
<dbReference type="Proteomes" id="UP000765509">
    <property type="component" value="Unassembled WGS sequence"/>
</dbReference>
<evidence type="ECO:0000313" key="3">
    <source>
        <dbReference type="Proteomes" id="UP000765509"/>
    </source>
</evidence>
<dbReference type="OrthoDB" id="3158924at2759"/>
<dbReference type="AlphaFoldDB" id="A0A9Q3JBN7"/>
<proteinExistence type="predicted"/>
<feature type="compositionally biased region" description="Basic and acidic residues" evidence="1">
    <location>
        <begin position="72"/>
        <end position="82"/>
    </location>
</feature>